<dbReference type="GO" id="GO:0043565">
    <property type="term" value="F:sequence-specific DNA binding"/>
    <property type="evidence" value="ECO:0007669"/>
    <property type="project" value="TreeGrafter"/>
</dbReference>
<dbReference type="EMBL" id="PSNY01000019">
    <property type="protein sequence ID" value="PPE68794.1"/>
    <property type="molecule type" value="Genomic_DNA"/>
</dbReference>
<dbReference type="Gene3D" id="3.40.190.290">
    <property type="match status" value="1"/>
</dbReference>
<dbReference type="Proteomes" id="UP000239406">
    <property type="component" value="Unassembled WGS sequence"/>
</dbReference>
<comment type="caution">
    <text evidence="5">The sequence shown here is derived from an EMBL/GenBank/DDBJ whole genome shotgun (WGS) entry which is preliminary data.</text>
</comment>
<keyword evidence="4" id="KW-0804">Transcription</keyword>
<dbReference type="SUPFAM" id="SSF46785">
    <property type="entry name" value="Winged helix' DNA-binding domain"/>
    <property type="match status" value="1"/>
</dbReference>
<evidence type="ECO:0000313" key="6">
    <source>
        <dbReference type="Proteomes" id="UP000239406"/>
    </source>
</evidence>
<proteinExistence type="inferred from homology"/>
<evidence type="ECO:0000256" key="3">
    <source>
        <dbReference type="ARBA" id="ARBA00023125"/>
    </source>
</evidence>
<dbReference type="PANTHER" id="PTHR30537:SF5">
    <property type="entry name" value="HTH-TYPE TRANSCRIPTIONAL ACTIVATOR TTDR-RELATED"/>
    <property type="match status" value="1"/>
</dbReference>
<evidence type="ECO:0000256" key="1">
    <source>
        <dbReference type="ARBA" id="ARBA00009437"/>
    </source>
</evidence>
<evidence type="ECO:0000256" key="4">
    <source>
        <dbReference type="ARBA" id="ARBA00023163"/>
    </source>
</evidence>
<dbReference type="GO" id="GO:0006351">
    <property type="term" value="P:DNA-templated transcription"/>
    <property type="evidence" value="ECO:0007669"/>
    <property type="project" value="TreeGrafter"/>
</dbReference>
<organism evidence="5 6">
    <name type="scientific">Caldimonas thermodepolymerans</name>
    <dbReference type="NCBI Taxonomy" id="215580"/>
    <lineage>
        <taxon>Bacteria</taxon>
        <taxon>Pseudomonadati</taxon>
        <taxon>Pseudomonadota</taxon>
        <taxon>Betaproteobacteria</taxon>
        <taxon>Burkholderiales</taxon>
        <taxon>Sphaerotilaceae</taxon>
        <taxon>Caldimonas</taxon>
    </lineage>
</organism>
<dbReference type="PRINTS" id="PR00039">
    <property type="entry name" value="HTHLYSR"/>
</dbReference>
<dbReference type="AlphaFoldDB" id="A0A2S5T1B3"/>
<accession>A0A2S5T1B3</accession>
<dbReference type="Pfam" id="PF03466">
    <property type="entry name" value="LysR_substrate"/>
    <property type="match status" value="1"/>
</dbReference>
<dbReference type="Pfam" id="PF00126">
    <property type="entry name" value="HTH_1"/>
    <property type="match status" value="1"/>
</dbReference>
<keyword evidence="6" id="KW-1185">Reference proteome</keyword>
<evidence type="ECO:0000313" key="5">
    <source>
        <dbReference type="EMBL" id="PPE68794.1"/>
    </source>
</evidence>
<dbReference type="GO" id="GO:0003700">
    <property type="term" value="F:DNA-binding transcription factor activity"/>
    <property type="evidence" value="ECO:0007669"/>
    <property type="project" value="InterPro"/>
</dbReference>
<dbReference type="InterPro" id="IPR058163">
    <property type="entry name" value="LysR-type_TF_proteobact-type"/>
</dbReference>
<name>A0A2S5T1B3_9BURK</name>
<gene>
    <name evidence="5" type="ORF">C1702_15045</name>
</gene>
<dbReference type="InterPro" id="IPR036390">
    <property type="entry name" value="WH_DNA-bd_sf"/>
</dbReference>
<dbReference type="CDD" id="cd08471">
    <property type="entry name" value="PBP2_CrgA_like_2"/>
    <property type="match status" value="1"/>
</dbReference>
<keyword evidence="2" id="KW-0805">Transcription regulation</keyword>
<protein>
    <submittedName>
        <fullName evidence="5">LysR family transcriptional regulator</fullName>
    </submittedName>
</protein>
<dbReference type="PROSITE" id="PS50931">
    <property type="entry name" value="HTH_LYSR"/>
    <property type="match status" value="1"/>
</dbReference>
<dbReference type="FunFam" id="1.10.10.10:FF:000001">
    <property type="entry name" value="LysR family transcriptional regulator"/>
    <property type="match status" value="1"/>
</dbReference>
<dbReference type="InterPro" id="IPR000847">
    <property type="entry name" value="LysR_HTH_N"/>
</dbReference>
<dbReference type="RefSeq" id="WP_104358538.1">
    <property type="nucleotide sequence ID" value="NZ_CP064338.1"/>
</dbReference>
<comment type="similarity">
    <text evidence="1">Belongs to the LysR transcriptional regulatory family.</text>
</comment>
<reference evidence="5 6" key="1">
    <citation type="submission" date="2018-02" db="EMBL/GenBank/DDBJ databases">
        <title>Reclassifiation of [Polyangium] brachysporum DSM 7029 as Guopingzhaonella breviflexa gen. nov., sp. nov., a member of the family Comamonadaceae.</title>
        <authorList>
            <person name="Tang B."/>
        </authorList>
    </citation>
    <scope>NUCLEOTIDE SEQUENCE [LARGE SCALE GENOMIC DNA]</scope>
    <source>
        <strain evidence="5 6">DSM 15344</strain>
    </source>
</reference>
<dbReference type="InterPro" id="IPR005119">
    <property type="entry name" value="LysR_subst-bd"/>
</dbReference>
<dbReference type="Gene3D" id="1.10.10.10">
    <property type="entry name" value="Winged helix-like DNA-binding domain superfamily/Winged helix DNA-binding domain"/>
    <property type="match status" value="1"/>
</dbReference>
<dbReference type="PANTHER" id="PTHR30537">
    <property type="entry name" value="HTH-TYPE TRANSCRIPTIONAL REGULATOR"/>
    <property type="match status" value="1"/>
</dbReference>
<evidence type="ECO:0000256" key="2">
    <source>
        <dbReference type="ARBA" id="ARBA00023015"/>
    </source>
</evidence>
<dbReference type="SUPFAM" id="SSF53850">
    <property type="entry name" value="Periplasmic binding protein-like II"/>
    <property type="match status" value="1"/>
</dbReference>
<sequence>MDRLEAMRVFVAVADAGGFAPAARQLNLSPPAVTRSIAALEQHLGVRLLHRTTRLVRVTEAGARYLDDCRRILAEVEEAEASVGGAHAEPQGVLGVTAPAMFGPMYVAPLLLDFLAQHPRVRVRSVFVDRVVNLIDEGLDVAVRIARLPDSSLTAVRVGAVRRVVVASPAYLAARGTPRTPADLAEHDAIGFTPAGGAPAPWVFRADERAPPQTVQPRVRLEVNGSEVGIQAALAGFGLTRALSYQVAPHVQAGTLRIVLAEYEPRPIPIHLVYPEGRRAAAKVRAFVAFAAERLRQDSRLALPS</sequence>
<dbReference type="InterPro" id="IPR036388">
    <property type="entry name" value="WH-like_DNA-bd_sf"/>
</dbReference>
<keyword evidence="3" id="KW-0238">DNA-binding</keyword>